<comment type="caution">
    <text evidence="9">The sequence shown here is derived from an EMBL/GenBank/DDBJ whole genome shotgun (WGS) entry which is preliminary data.</text>
</comment>
<dbReference type="OrthoDB" id="9770610at2"/>
<comment type="catalytic activity">
    <reaction evidence="7">
        <text>5-phospho-alpha-D-ribose 1-diphosphate + nicotinate + ATP + H2O = nicotinate beta-D-ribonucleotide + ADP + phosphate + diphosphate</text>
        <dbReference type="Rhea" id="RHEA:36163"/>
        <dbReference type="ChEBI" id="CHEBI:15377"/>
        <dbReference type="ChEBI" id="CHEBI:30616"/>
        <dbReference type="ChEBI" id="CHEBI:32544"/>
        <dbReference type="ChEBI" id="CHEBI:33019"/>
        <dbReference type="ChEBI" id="CHEBI:43474"/>
        <dbReference type="ChEBI" id="CHEBI:57502"/>
        <dbReference type="ChEBI" id="CHEBI:58017"/>
        <dbReference type="ChEBI" id="CHEBI:456216"/>
        <dbReference type="EC" id="6.3.4.21"/>
    </reaction>
</comment>
<dbReference type="SUPFAM" id="SSF51690">
    <property type="entry name" value="Nicotinate/Quinolinate PRTase C-terminal domain-like"/>
    <property type="match status" value="1"/>
</dbReference>
<dbReference type="Gene3D" id="3.20.20.70">
    <property type="entry name" value="Aldolase class I"/>
    <property type="match status" value="1"/>
</dbReference>
<dbReference type="InterPro" id="IPR013785">
    <property type="entry name" value="Aldolase_TIM"/>
</dbReference>
<dbReference type="Gene3D" id="3.90.1170.20">
    <property type="entry name" value="Quinolinate phosphoribosyl transferase, N-terminal domain"/>
    <property type="match status" value="1"/>
</dbReference>
<dbReference type="EC" id="6.3.4.21" evidence="2"/>
<name>A0A0F5H151_9BACT</name>
<keyword evidence="4" id="KW-0436">Ligase</keyword>
<dbReference type="SUPFAM" id="SSF54675">
    <property type="entry name" value="Nicotinate/Quinolinate PRTase N-terminal domain-like"/>
    <property type="match status" value="1"/>
</dbReference>
<evidence type="ECO:0000256" key="4">
    <source>
        <dbReference type="ARBA" id="ARBA00022598"/>
    </source>
</evidence>
<gene>
    <name evidence="9" type="ORF">MMELEA_03480</name>
</gene>
<dbReference type="InterPro" id="IPR036068">
    <property type="entry name" value="Nicotinate_pribotase-like_C"/>
</dbReference>
<dbReference type="InterPro" id="IPR053190">
    <property type="entry name" value="NAPRTase-like"/>
</dbReference>
<reference evidence="9 10" key="1">
    <citation type="submission" date="2015-03" db="EMBL/GenBank/DDBJ databases">
        <title>Genome sequence of Mycoplasma meleagridis strain ATCC 25294.</title>
        <authorList>
            <person name="Yacoub E."/>
            <person name="Blanchard A."/>
            <person name="Sirand-Pugnet P."/>
            <person name="Mardassi B.B.A."/>
        </authorList>
    </citation>
    <scope>NUCLEOTIDE SEQUENCE [LARGE SCALE GENOMIC DNA]</scope>
    <source>
        <strain evidence="9 10">ATCC 25294</strain>
    </source>
</reference>
<dbReference type="GO" id="GO:0004516">
    <property type="term" value="F:nicotinate phosphoribosyltransferase activity"/>
    <property type="evidence" value="ECO:0007669"/>
    <property type="project" value="UniProtKB-EC"/>
</dbReference>
<feature type="domain" description="Quinolinate phosphoribosyl transferase N-terminal" evidence="8">
    <location>
        <begin position="23"/>
        <end position="101"/>
    </location>
</feature>
<dbReference type="PIRSF" id="PIRSF000484">
    <property type="entry name" value="NAPRT"/>
    <property type="match status" value="1"/>
</dbReference>
<evidence type="ECO:0000256" key="7">
    <source>
        <dbReference type="ARBA" id="ARBA00048668"/>
    </source>
</evidence>
<dbReference type="PANTHER" id="PTHR43202">
    <property type="entry name" value="NICOTINATE-NUCLEOTIDE PYROPHOSPHORYLASE"/>
    <property type="match status" value="1"/>
</dbReference>
<keyword evidence="9" id="KW-0328">Glycosyltransferase</keyword>
<dbReference type="Pfam" id="PF02749">
    <property type="entry name" value="QRPTase_N"/>
    <property type="match status" value="1"/>
</dbReference>
<dbReference type="GO" id="GO:0004514">
    <property type="term" value="F:nicotinate-nucleotide diphosphorylase (carboxylating) activity"/>
    <property type="evidence" value="ECO:0007669"/>
    <property type="project" value="UniProtKB-EC"/>
</dbReference>
<comment type="catalytic activity">
    <reaction evidence="6">
        <text>nicotinate beta-D-ribonucleotide + CO2 + diphosphate = quinolinate + 5-phospho-alpha-D-ribose 1-diphosphate + 2 H(+)</text>
        <dbReference type="Rhea" id="RHEA:12733"/>
        <dbReference type="ChEBI" id="CHEBI:15378"/>
        <dbReference type="ChEBI" id="CHEBI:16526"/>
        <dbReference type="ChEBI" id="CHEBI:29959"/>
        <dbReference type="ChEBI" id="CHEBI:33019"/>
        <dbReference type="ChEBI" id="CHEBI:57502"/>
        <dbReference type="ChEBI" id="CHEBI:58017"/>
        <dbReference type="EC" id="2.4.2.19"/>
    </reaction>
</comment>
<dbReference type="GO" id="GO:0009435">
    <property type="term" value="P:NAD+ biosynthetic process"/>
    <property type="evidence" value="ECO:0007669"/>
    <property type="project" value="UniProtKB-UniPathway"/>
</dbReference>
<evidence type="ECO:0000256" key="6">
    <source>
        <dbReference type="ARBA" id="ARBA00047445"/>
    </source>
</evidence>
<dbReference type="Proteomes" id="UP000033750">
    <property type="component" value="Unassembled WGS sequence"/>
</dbReference>
<dbReference type="RefSeq" id="WP_046096783.1">
    <property type="nucleotide sequence ID" value="NZ_JZXN01000011.1"/>
</dbReference>
<keyword evidence="3" id="KW-0597">Phosphoprotein</keyword>
<evidence type="ECO:0000256" key="5">
    <source>
        <dbReference type="ARBA" id="ARBA00022642"/>
    </source>
</evidence>
<dbReference type="STRING" id="29561.MM26B8_03080"/>
<dbReference type="EMBL" id="JZXN01000011">
    <property type="protein sequence ID" value="KKB27031.1"/>
    <property type="molecule type" value="Genomic_DNA"/>
</dbReference>
<proteinExistence type="predicted"/>
<evidence type="ECO:0000259" key="8">
    <source>
        <dbReference type="Pfam" id="PF02749"/>
    </source>
</evidence>
<dbReference type="PATRIC" id="fig|1264554.4.peg.303"/>
<keyword evidence="5" id="KW-0662">Pyridine nucleotide biosynthesis</keyword>
<dbReference type="PANTHER" id="PTHR43202:SF1">
    <property type="entry name" value="NICOTINATE PHOSPHORIBOSYLTRANSFERASE"/>
    <property type="match status" value="1"/>
</dbReference>
<accession>A0A0F5H151</accession>
<evidence type="ECO:0000313" key="10">
    <source>
        <dbReference type="Proteomes" id="UP000033750"/>
    </source>
</evidence>
<dbReference type="AlphaFoldDB" id="A0A0F5H151"/>
<keyword evidence="10" id="KW-1185">Reference proteome</keyword>
<dbReference type="InterPro" id="IPR007229">
    <property type="entry name" value="Nic_PRibTrfase-Fam"/>
</dbReference>
<dbReference type="UniPathway" id="UPA00253">
    <property type="reaction ID" value="UER00457"/>
</dbReference>
<organism evidence="9 10">
    <name type="scientific">Mycoplasmopsis meleagridis ATCC 25294</name>
    <dbReference type="NCBI Taxonomy" id="1264554"/>
    <lineage>
        <taxon>Bacteria</taxon>
        <taxon>Bacillati</taxon>
        <taxon>Mycoplasmatota</taxon>
        <taxon>Mycoplasmoidales</taxon>
        <taxon>Metamycoplasmataceae</taxon>
        <taxon>Mycoplasmopsis</taxon>
    </lineage>
</organism>
<dbReference type="InterPro" id="IPR022412">
    <property type="entry name" value="Quinolinate_PRibosylTrfase_N"/>
</dbReference>
<protein>
    <recommendedName>
        <fullName evidence="2">nicotinate phosphoribosyltransferase</fullName>
        <ecNumber evidence="2">6.3.4.21</ecNumber>
    </recommendedName>
</protein>
<comment type="pathway">
    <text evidence="1">Cofactor biosynthesis; NAD(+) biosynthesis; nicotinate D-ribonucleotide from nicotinate: step 1/1.</text>
</comment>
<evidence type="ECO:0000256" key="2">
    <source>
        <dbReference type="ARBA" id="ARBA00013236"/>
    </source>
</evidence>
<keyword evidence="9" id="KW-0808">Transferase</keyword>
<dbReference type="InterPro" id="IPR037128">
    <property type="entry name" value="Quinolinate_PRibosylTase_N_sf"/>
</dbReference>
<sequence>MKNIEKYVATYFLKTREIISKYKPDNIIKLQFFQRKDHALLGGMNEVLELLEKYTNTSNYIIRYLEEGTLIKNNEIVLELEGKYQDFGILEGVIDGILSRSTSIATNAYDCVQAAKGKPIIFMGDRMDHYLMQERDANAVRLAGVEIMSTEAQTLAKSFVEPFGSYPHALIQNFKGDIKKVTKAYYETFPNEQIISLIDYHNDVINDAKLSYEAIGDKLWGVRVDTSRGVKDHMFDNLENDEKYYGVNIEQIKNLRKALDEMGATKTKIAVSSGFTAEKIAQFEKANAPVDFYGVGQAIYKIECFFSADATVLNGHNEAKEGRYYRENKKLKIYKSK</sequence>
<dbReference type="NCBIfam" id="NF005529">
    <property type="entry name" value="PRK07188.1"/>
    <property type="match status" value="1"/>
</dbReference>
<evidence type="ECO:0000313" key="9">
    <source>
        <dbReference type="EMBL" id="KKB27031.1"/>
    </source>
</evidence>
<evidence type="ECO:0000256" key="1">
    <source>
        <dbReference type="ARBA" id="ARBA00004952"/>
    </source>
</evidence>
<evidence type="ECO:0000256" key="3">
    <source>
        <dbReference type="ARBA" id="ARBA00022553"/>
    </source>
</evidence>